<dbReference type="EMBL" id="CP025057">
    <property type="protein sequence ID" value="AUB31578.1"/>
    <property type="molecule type" value="Genomic_DNA"/>
</dbReference>
<dbReference type="Proteomes" id="UP000231823">
    <property type="component" value="Chromosome"/>
</dbReference>
<dbReference type="RefSeq" id="WP_100916564.1">
    <property type="nucleotide sequence ID" value="NZ_CP025057.1"/>
</dbReference>
<evidence type="ECO:0000313" key="3">
    <source>
        <dbReference type="Proteomes" id="UP000231823"/>
    </source>
</evidence>
<feature type="transmembrane region" description="Helical" evidence="1">
    <location>
        <begin position="12"/>
        <end position="37"/>
    </location>
</feature>
<organism evidence="2 3">
    <name type="scientific">Spiroplasma floricola 23-6</name>
    <dbReference type="NCBI Taxonomy" id="1336749"/>
    <lineage>
        <taxon>Bacteria</taxon>
        <taxon>Bacillati</taxon>
        <taxon>Mycoplasmatota</taxon>
        <taxon>Mollicutes</taxon>
        <taxon>Entomoplasmatales</taxon>
        <taxon>Spiroplasmataceae</taxon>
        <taxon>Spiroplasma</taxon>
    </lineage>
</organism>
<gene>
    <name evidence="2" type="ORF">SFLOR_v1c05260</name>
</gene>
<protein>
    <submittedName>
        <fullName evidence="2">Uncharacterized protein</fullName>
    </submittedName>
</protein>
<keyword evidence="3" id="KW-1185">Reference proteome</keyword>
<keyword evidence="1" id="KW-0812">Transmembrane</keyword>
<evidence type="ECO:0000256" key="1">
    <source>
        <dbReference type="SAM" id="Phobius"/>
    </source>
</evidence>
<name>A0A2K8SEB1_9MOLU</name>
<dbReference type="AlphaFoldDB" id="A0A2K8SEB1"/>
<proteinExistence type="predicted"/>
<feature type="transmembrane region" description="Helical" evidence="1">
    <location>
        <begin position="88"/>
        <end position="107"/>
    </location>
</feature>
<dbReference type="KEGG" id="sfz:SFLOR_v1c05260"/>
<keyword evidence="1" id="KW-0472">Membrane</keyword>
<feature type="transmembrane region" description="Helical" evidence="1">
    <location>
        <begin position="57"/>
        <end position="76"/>
    </location>
</feature>
<keyword evidence="1" id="KW-1133">Transmembrane helix</keyword>
<reference evidence="2 3" key="1">
    <citation type="submission" date="2017-12" db="EMBL/GenBank/DDBJ databases">
        <title>Complete genome sequence of Spiroplasma floricola 23-6 (ATCC 29989).</title>
        <authorList>
            <person name="Tsai Y.-M."/>
            <person name="Wu P.-S."/>
            <person name="Lo W.-S."/>
            <person name="Kuo C.-H."/>
        </authorList>
    </citation>
    <scope>NUCLEOTIDE SEQUENCE [LARGE SCALE GENOMIC DNA]</scope>
    <source>
        <strain evidence="2 3">23-6</strain>
    </source>
</reference>
<feature type="transmembrane region" description="Helical" evidence="1">
    <location>
        <begin position="148"/>
        <end position="174"/>
    </location>
</feature>
<sequence length="191" mass="22700">MNLKTKIKINYGILISLVISLLINILLILIVYVFGNIKFKSNDIVYTISLFSYLKKTPSFLISELFKTCLYIWLIYKIIKCIKTDNNFSFKIWVYILIIIFEIAPHIQHFNLFSSSFLEKKYDQFVLLNPDISITKDLFLTLAKTRLVFFYAISTISVFSLVFRFSLYTVYILYNIKKRRELKKVDENQLH</sequence>
<evidence type="ECO:0000313" key="2">
    <source>
        <dbReference type="EMBL" id="AUB31578.1"/>
    </source>
</evidence>
<accession>A0A2K8SEB1</accession>